<reference evidence="7" key="1">
    <citation type="submission" date="2022-12" db="EMBL/GenBank/DDBJ databases">
        <authorList>
            <person name="Petersen C."/>
        </authorList>
    </citation>
    <scope>NUCLEOTIDE SEQUENCE</scope>
    <source>
        <strain evidence="7">IBT 29495</strain>
    </source>
</reference>
<evidence type="ECO:0000256" key="5">
    <source>
        <dbReference type="ARBA" id="ARBA00077224"/>
    </source>
</evidence>
<proteinExistence type="inferred from homology"/>
<dbReference type="GO" id="GO:0006312">
    <property type="term" value="P:mitotic recombination"/>
    <property type="evidence" value="ECO:0007669"/>
    <property type="project" value="TreeGrafter"/>
</dbReference>
<dbReference type="InterPro" id="IPR007232">
    <property type="entry name" value="Rad52_Rad59_Rad22"/>
</dbReference>
<feature type="compositionally biased region" description="Polar residues" evidence="6">
    <location>
        <begin position="380"/>
        <end position="391"/>
    </location>
</feature>
<feature type="region of interest" description="Disordered" evidence="6">
    <location>
        <begin position="236"/>
        <end position="258"/>
    </location>
</feature>
<dbReference type="GO" id="GO:0003697">
    <property type="term" value="F:single-stranded DNA binding"/>
    <property type="evidence" value="ECO:0007669"/>
    <property type="project" value="UniProtKB-ARBA"/>
</dbReference>
<keyword evidence="8" id="KW-1185">Reference proteome</keyword>
<dbReference type="GO" id="GO:0045002">
    <property type="term" value="P:double-strand break repair via single-strand annealing"/>
    <property type="evidence" value="ECO:0007669"/>
    <property type="project" value="InterPro"/>
</dbReference>
<dbReference type="FunFam" id="3.30.390.80:FF:000001">
    <property type="entry name" value="DNA repair protein RAD52 homolog"/>
    <property type="match status" value="1"/>
</dbReference>
<sequence length="605" mass="64335">MERSTDSDDFSVGDQHRGGAGSIMMPNATGAATANPFEEPQRRISEYTAQEIATLQARLDKKLGPEYISARPGAAGQKVHYLSADKCINLANEVFGFNGWSSSIQTIQLDFIEENQNTGKISLGLSVIMRVTLRDGTFHEDIGYGHIENCKGKAAAFEKAKKEGTTDGLKRALRNFGNVLGNCIYDKDYVAKVTKVKAAPGRWDVEDLHRHPDFAPPPKKQVSLAKIVPEEDDLPLPRPIHQARGNNPANNASFEGDGEFGSDLFDEADFGVAETDTGNPDEIIVDTETYREQQRPVPTNGPAPQRGPPVRAGFNPAVVTPSKPERWNGSGQAGRPNPLNARQNPSAIPSPAAVQGRPMGAQGPGQNLANPRPSVPPQQPLGQNAPQNNIAQPPIKRDSGHGGFQGNQDMNPPQGTPSTGFFSARAVDLLRENPNSIPSGATQFDPHAESPSIRKTAGVDHTKSIPIARPMLSSASPAPSPAPPNNNNNTRDFVNPASDLQRRVGAPGGGVGSPVSRGPSVSSYRPLTRPNLDQRSVSNPVAANRGSMPPQQNLNGKRPPLGDVTNADATPSAYVAATSPNDPKRPRVSDADSSGPSSGPRPPTQ</sequence>
<dbReference type="Pfam" id="PF04098">
    <property type="entry name" value="Rad52_Rad22"/>
    <property type="match status" value="1"/>
</dbReference>
<dbReference type="PANTHER" id="PTHR12132:SF1">
    <property type="entry name" value="DNA REPAIR PROTEIN RAD52 HOMOLOG"/>
    <property type="match status" value="1"/>
</dbReference>
<comment type="caution">
    <text evidence="7">The sequence shown here is derived from an EMBL/GenBank/DDBJ whole genome shotgun (WGS) entry which is preliminary data.</text>
</comment>
<evidence type="ECO:0000313" key="8">
    <source>
        <dbReference type="Proteomes" id="UP001149954"/>
    </source>
</evidence>
<feature type="compositionally biased region" description="Polar residues" evidence="6">
    <location>
        <begin position="244"/>
        <end position="253"/>
    </location>
</feature>
<keyword evidence="4" id="KW-0234">DNA repair</keyword>
<dbReference type="InterPro" id="IPR042525">
    <property type="entry name" value="Rad52_Rad59_Rad22_sf"/>
</dbReference>
<feature type="region of interest" description="Disordered" evidence="6">
    <location>
        <begin position="1"/>
        <end position="35"/>
    </location>
</feature>
<dbReference type="Gene3D" id="3.30.390.80">
    <property type="entry name" value="DNA repair protein Rad52/59/22"/>
    <property type="match status" value="1"/>
</dbReference>
<dbReference type="PANTHER" id="PTHR12132">
    <property type="entry name" value="DNA REPAIR AND RECOMBINATION PROTEIN RAD52, RAD59"/>
    <property type="match status" value="1"/>
</dbReference>
<dbReference type="AlphaFoldDB" id="A0A9X0C5A8"/>
<dbReference type="OrthoDB" id="206565at2759"/>
<protein>
    <recommendedName>
        <fullName evidence="5">RAD52 homolog</fullName>
    </recommendedName>
</protein>
<feature type="compositionally biased region" description="Polar residues" evidence="6">
    <location>
        <begin position="433"/>
        <end position="442"/>
    </location>
</feature>
<dbReference type="Proteomes" id="UP001149954">
    <property type="component" value="Unassembled WGS sequence"/>
</dbReference>
<evidence type="ECO:0000256" key="1">
    <source>
        <dbReference type="ARBA" id="ARBA00006638"/>
    </source>
</evidence>
<keyword evidence="3" id="KW-0233">DNA recombination</keyword>
<dbReference type="InterPro" id="IPR041247">
    <property type="entry name" value="Rad52_fam"/>
</dbReference>
<evidence type="ECO:0000256" key="2">
    <source>
        <dbReference type="ARBA" id="ARBA00022763"/>
    </source>
</evidence>
<dbReference type="EMBL" id="JAPWDS010000003">
    <property type="protein sequence ID" value="KAJ5502190.1"/>
    <property type="molecule type" value="Genomic_DNA"/>
</dbReference>
<keyword evidence="2" id="KW-0227">DNA damage</keyword>
<feature type="compositionally biased region" description="Polar residues" evidence="6">
    <location>
        <begin position="406"/>
        <end position="421"/>
    </location>
</feature>
<name>A0A9X0C5A8_9EURO</name>
<dbReference type="NCBIfam" id="TIGR00607">
    <property type="entry name" value="rad52"/>
    <property type="match status" value="1"/>
</dbReference>
<evidence type="ECO:0000313" key="7">
    <source>
        <dbReference type="EMBL" id="KAJ5502190.1"/>
    </source>
</evidence>
<organism evidence="7 8">
    <name type="scientific">Penicillium fimorum</name>
    <dbReference type="NCBI Taxonomy" id="1882269"/>
    <lineage>
        <taxon>Eukaryota</taxon>
        <taxon>Fungi</taxon>
        <taxon>Dikarya</taxon>
        <taxon>Ascomycota</taxon>
        <taxon>Pezizomycotina</taxon>
        <taxon>Eurotiomycetes</taxon>
        <taxon>Eurotiomycetidae</taxon>
        <taxon>Eurotiales</taxon>
        <taxon>Aspergillaceae</taxon>
        <taxon>Penicillium</taxon>
    </lineage>
</organism>
<dbReference type="InterPro" id="IPR004585">
    <property type="entry name" value="DNA_recomb/repair_Rad52"/>
</dbReference>
<comment type="similarity">
    <text evidence="1">Belongs to the RAD52 family.</text>
</comment>
<dbReference type="SUPFAM" id="SSF54768">
    <property type="entry name" value="dsRNA-binding domain-like"/>
    <property type="match status" value="1"/>
</dbReference>
<gene>
    <name evidence="7" type="ORF">N7463_005064</name>
</gene>
<evidence type="ECO:0000256" key="3">
    <source>
        <dbReference type="ARBA" id="ARBA00023172"/>
    </source>
</evidence>
<dbReference type="GO" id="GO:0005634">
    <property type="term" value="C:nucleus"/>
    <property type="evidence" value="ECO:0007669"/>
    <property type="project" value="InterPro"/>
</dbReference>
<feature type="region of interest" description="Disordered" evidence="6">
    <location>
        <begin position="289"/>
        <end position="605"/>
    </location>
</feature>
<feature type="compositionally biased region" description="Polar residues" evidence="6">
    <location>
        <begin position="531"/>
        <end position="541"/>
    </location>
</feature>
<accession>A0A9X0C5A8</accession>
<evidence type="ECO:0000256" key="6">
    <source>
        <dbReference type="SAM" id="MobiDB-lite"/>
    </source>
</evidence>
<reference evidence="7" key="2">
    <citation type="journal article" date="2023" name="IMA Fungus">
        <title>Comparative genomic study of the Penicillium genus elucidates a diverse pangenome and 15 lateral gene transfer events.</title>
        <authorList>
            <person name="Petersen C."/>
            <person name="Sorensen T."/>
            <person name="Nielsen M.R."/>
            <person name="Sondergaard T.E."/>
            <person name="Sorensen J.L."/>
            <person name="Fitzpatrick D.A."/>
            <person name="Frisvad J.C."/>
            <person name="Nielsen K.L."/>
        </authorList>
    </citation>
    <scope>NUCLEOTIDE SEQUENCE</scope>
    <source>
        <strain evidence="7">IBT 29495</strain>
    </source>
</reference>
<dbReference type="GO" id="GO:0000730">
    <property type="term" value="P:DNA recombinase assembly"/>
    <property type="evidence" value="ECO:0007669"/>
    <property type="project" value="InterPro"/>
</dbReference>
<feature type="compositionally biased region" description="Low complexity" evidence="6">
    <location>
        <begin position="513"/>
        <end position="526"/>
    </location>
</feature>
<evidence type="ECO:0000256" key="4">
    <source>
        <dbReference type="ARBA" id="ARBA00023204"/>
    </source>
</evidence>